<dbReference type="InterPro" id="IPR039373">
    <property type="entry name" value="Peptidase_M28B"/>
</dbReference>
<feature type="transmembrane region" description="Helical" evidence="2">
    <location>
        <begin position="62"/>
        <end position="80"/>
    </location>
</feature>
<accession>A0AAN6GDV7</accession>
<dbReference type="FunFam" id="3.40.630.10:FF:000101">
    <property type="entry name" value="N-acetylated alpha-linked acidic dipeptidase like 1"/>
    <property type="match status" value="1"/>
</dbReference>
<dbReference type="PANTHER" id="PTHR10404:SF46">
    <property type="entry name" value="VACUOLAR PROTEIN SORTING-ASSOCIATED PROTEIN 70"/>
    <property type="match status" value="1"/>
</dbReference>
<evidence type="ECO:0000256" key="2">
    <source>
        <dbReference type="SAM" id="Phobius"/>
    </source>
</evidence>
<evidence type="ECO:0000259" key="4">
    <source>
        <dbReference type="Pfam" id="PF04253"/>
    </source>
</evidence>
<reference evidence="6" key="1">
    <citation type="journal article" date="2023" name="PhytoFront">
        <title>Draft Genome Resources of Seven Strains of Tilletia horrida, Causal Agent of Kernel Smut of Rice.</title>
        <authorList>
            <person name="Khanal S."/>
            <person name="Antony Babu S."/>
            <person name="Zhou X.G."/>
        </authorList>
    </citation>
    <scope>NUCLEOTIDE SEQUENCE</scope>
    <source>
        <strain evidence="6">TX3</strain>
    </source>
</reference>
<feature type="domain" description="PA" evidence="3">
    <location>
        <begin position="304"/>
        <end position="383"/>
    </location>
</feature>
<feature type="domain" description="Transferrin receptor-like dimerisation" evidence="4">
    <location>
        <begin position="822"/>
        <end position="903"/>
    </location>
</feature>
<evidence type="ECO:0000259" key="5">
    <source>
        <dbReference type="Pfam" id="PF04389"/>
    </source>
</evidence>
<dbReference type="Pfam" id="PF02225">
    <property type="entry name" value="PA"/>
    <property type="match status" value="1"/>
</dbReference>
<dbReference type="Pfam" id="PF04389">
    <property type="entry name" value="Peptidase_M28"/>
    <property type="match status" value="1"/>
</dbReference>
<dbReference type="FunFam" id="3.50.30.30:FF:000008">
    <property type="entry name" value="Glutamate carboxypeptidase 2"/>
    <property type="match status" value="1"/>
</dbReference>
<dbReference type="SUPFAM" id="SSF53187">
    <property type="entry name" value="Zn-dependent exopeptidases"/>
    <property type="match status" value="1"/>
</dbReference>
<organism evidence="6 7">
    <name type="scientific">Tilletia horrida</name>
    <dbReference type="NCBI Taxonomy" id="155126"/>
    <lineage>
        <taxon>Eukaryota</taxon>
        <taxon>Fungi</taxon>
        <taxon>Dikarya</taxon>
        <taxon>Basidiomycota</taxon>
        <taxon>Ustilaginomycotina</taxon>
        <taxon>Exobasidiomycetes</taxon>
        <taxon>Tilletiales</taxon>
        <taxon>Tilletiaceae</taxon>
        <taxon>Tilletia</taxon>
    </lineage>
</organism>
<comment type="caution">
    <text evidence="6">The sequence shown here is derived from an EMBL/GenBank/DDBJ whole genome shotgun (WGS) entry which is preliminary data.</text>
</comment>
<keyword evidence="7" id="KW-1185">Reference proteome</keyword>
<name>A0AAN6GDV7_9BASI</name>
<dbReference type="CDD" id="cd08022">
    <property type="entry name" value="M28_PSMA_like"/>
    <property type="match status" value="1"/>
</dbReference>
<evidence type="ECO:0000259" key="3">
    <source>
        <dbReference type="Pfam" id="PF02225"/>
    </source>
</evidence>
<evidence type="ECO:0000256" key="1">
    <source>
        <dbReference type="ARBA" id="ARBA00005634"/>
    </source>
</evidence>
<keyword evidence="6" id="KW-0645">Protease</keyword>
<keyword evidence="2" id="KW-1133">Transmembrane helix</keyword>
<dbReference type="Gene3D" id="3.40.630.10">
    <property type="entry name" value="Zn peptidases"/>
    <property type="match status" value="1"/>
</dbReference>
<sequence length="915" mass="100271">MVAPVDVEKMAIARSQAAIERQALLMYSKERRELHQADDDDDGEMQQEEREGARRAARRARLLRSVLLAAYLGLMLWYFGLFPSSGHRHHHHHHHHHLHAHRLGKADDAAALLGYGAFVRDSAALSTKLSGSGNAASKLSTGRVKVNSYAKAVEAEFLKVPNPDSAREALRRYTAVTHIAGTEEDYKSAVQVASEWAELLGADFAEESHVFDAGSPESQHYIKGNWKGPFGSPFVKPRVFVDTYYTWINWPINSSLTLSPAPTEDDLNPAVKWTAKLKEDVLDEDPTSSHGEPEFHGYSASGAVTGPVVYANSGSKEDFARLHALGINTTGTIALVRYGDTFRGLKVRAAAEAGCVAAIIYSDPAEDGNVTEANGYKAYPEGPARNPSSVQRGSVMALSIFAGDPSTPGQPSYKNATRLEPEESDTLAKIPSIPLSYDEAKVLFESLKGNGAAPDTKSLGKGWSGAIPGVEYWTGPTKEVVHLESFQDLQVRKIWNGYAVIPGYIDDEVVVIGNHRDAWTFGAVDPNSGTAAFHEIVAGLGALVKRGWRPLRTIVVASWDAEEYGLVGSTEFGEDFSDWLSENAALYHNLDVSVAGPELQLGASPSVLDLYRNAAKEVPHPDEEKKNVTIDLAMALGSGSDFTVFLQHLGIASSTVGYGATADSPVYHYHSNYDSFAWMDKFGDPGFSRHVAISKLLGLVTLRSASDLFLPINVTAYAQELQKYLDEAADIVVKGPAALGGAVDFHPLQKAVDKVQRAARKWEHDKHRAEKKLGHLFRHHGREQERLARKEAKKESGKPCGQLYKHHEAGSLGFFDKIKEVYRLVRSVNKRAQSFERGFISKEGLVGREWYKHLGVAPGRWLGYGATTFPGLVEALQLDAGKGAKHEARRLEKHLLKIAETLEGREGDDEEEDDD</sequence>
<dbReference type="Gene3D" id="1.20.930.40">
    <property type="entry name" value="Transferrin receptor-like, dimerisation domain"/>
    <property type="match status" value="1"/>
</dbReference>
<dbReference type="SUPFAM" id="SSF52025">
    <property type="entry name" value="PA domain"/>
    <property type="match status" value="1"/>
</dbReference>
<evidence type="ECO:0000313" key="7">
    <source>
        <dbReference type="Proteomes" id="UP001176521"/>
    </source>
</evidence>
<dbReference type="SUPFAM" id="SSF47672">
    <property type="entry name" value="Transferrin receptor-like dimerisation domain"/>
    <property type="match status" value="1"/>
</dbReference>
<dbReference type="GO" id="GO:0004181">
    <property type="term" value="F:metallocarboxypeptidase activity"/>
    <property type="evidence" value="ECO:0007669"/>
    <property type="project" value="UniProtKB-EC"/>
</dbReference>
<dbReference type="Pfam" id="PF04253">
    <property type="entry name" value="TFR_dimer"/>
    <property type="match status" value="1"/>
</dbReference>
<proteinExistence type="inferred from homology"/>
<dbReference type="InterPro" id="IPR036757">
    <property type="entry name" value="TFR-like_dimer_dom_sf"/>
</dbReference>
<feature type="domain" description="Peptidase M28" evidence="5">
    <location>
        <begin position="500"/>
        <end position="678"/>
    </location>
</feature>
<dbReference type="Proteomes" id="UP001176521">
    <property type="component" value="Unassembled WGS sequence"/>
</dbReference>
<keyword evidence="6" id="KW-0121">Carboxypeptidase</keyword>
<protein>
    <submittedName>
        <fullName evidence="6">Vacuolar protein sorting-associated protein 70</fullName>
        <ecNumber evidence="6">3.4.17.21</ecNumber>
    </submittedName>
</protein>
<dbReference type="Gene3D" id="3.50.30.30">
    <property type="match status" value="1"/>
</dbReference>
<dbReference type="InterPro" id="IPR007484">
    <property type="entry name" value="Peptidase_M28"/>
</dbReference>
<dbReference type="EC" id="3.4.17.21" evidence="6"/>
<dbReference type="InterPro" id="IPR003137">
    <property type="entry name" value="PA_domain"/>
</dbReference>
<dbReference type="CDD" id="cd02121">
    <property type="entry name" value="PA_GCPII_like"/>
    <property type="match status" value="1"/>
</dbReference>
<dbReference type="InterPro" id="IPR007365">
    <property type="entry name" value="TFR-like_dimer_dom"/>
</dbReference>
<dbReference type="InterPro" id="IPR046450">
    <property type="entry name" value="PA_dom_sf"/>
</dbReference>
<dbReference type="EMBL" id="JAPDMQ010000081">
    <property type="protein sequence ID" value="KAK0536168.1"/>
    <property type="molecule type" value="Genomic_DNA"/>
</dbReference>
<evidence type="ECO:0000313" key="6">
    <source>
        <dbReference type="EMBL" id="KAK0536168.1"/>
    </source>
</evidence>
<keyword evidence="6" id="KW-0378">Hydrolase</keyword>
<keyword evidence="2" id="KW-0812">Transmembrane</keyword>
<comment type="similarity">
    <text evidence="1">Belongs to the peptidase M28 family. M28B subfamily.</text>
</comment>
<dbReference type="PANTHER" id="PTHR10404">
    <property type="entry name" value="N-ACETYLATED-ALPHA-LINKED ACIDIC DIPEPTIDASE"/>
    <property type="match status" value="1"/>
</dbReference>
<dbReference type="AlphaFoldDB" id="A0AAN6GDV7"/>
<keyword evidence="2" id="KW-0472">Membrane</keyword>
<gene>
    <name evidence="6" type="primary">VPS70_1</name>
    <name evidence="6" type="ORF">OC842_002069</name>
</gene>